<reference evidence="2" key="1">
    <citation type="submission" date="2020-10" db="EMBL/GenBank/DDBJ databases">
        <authorList>
            <person name="Gilroy R."/>
        </authorList>
    </citation>
    <scope>NUCLEOTIDE SEQUENCE</scope>
    <source>
        <strain evidence="2">7463</strain>
    </source>
</reference>
<dbReference type="InterPro" id="IPR011009">
    <property type="entry name" value="Kinase-like_dom_sf"/>
</dbReference>
<accession>A0A9D1LFV3</accession>
<protein>
    <submittedName>
        <fullName evidence="2">Phosphotransferase</fullName>
    </submittedName>
</protein>
<name>A0A9D1LFV3_9BURK</name>
<evidence type="ECO:0000313" key="2">
    <source>
        <dbReference type="EMBL" id="HIU38005.1"/>
    </source>
</evidence>
<dbReference type="Gene3D" id="3.90.1200.10">
    <property type="match status" value="1"/>
</dbReference>
<comment type="caution">
    <text evidence="2">The sequence shown here is derived from an EMBL/GenBank/DDBJ whole genome shotgun (WGS) entry which is preliminary data.</text>
</comment>
<organism evidence="2 3">
    <name type="scientific">Candidatus Aphodousia faecigallinarum</name>
    <dbReference type="NCBI Taxonomy" id="2840677"/>
    <lineage>
        <taxon>Bacteria</taxon>
        <taxon>Pseudomonadati</taxon>
        <taxon>Pseudomonadota</taxon>
        <taxon>Betaproteobacteria</taxon>
        <taxon>Burkholderiales</taxon>
        <taxon>Sutterellaceae</taxon>
        <taxon>Sutterellaceae incertae sedis</taxon>
        <taxon>Candidatus Aphodousia</taxon>
    </lineage>
</organism>
<dbReference type="Pfam" id="PF01636">
    <property type="entry name" value="APH"/>
    <property type="match status" value="1"/>
</dbReference>
<reference evidence="2" key="2">
    <citation type="journal article" date="2021" name="PeerJ">
        <title>Extensive microbial diversity within the chicken gut microbiome revealed by metagenomics and culture.</title>
        <authorList>
            <person name="Gilroy R."/>
            <person name="Ravi A."/>
            <person name="Getino M."/>
            <person name="Pursley I."/>
            <person name="Horton D.L."/>
            <person name="Alikhan N.F."/>
            <person name="Baker D."/>
            <person name="Gharbi K."/>
            <person name="Hall N."/>
            <person name="Watson M."/>
            <person name="Adriaenssens E.M."/>
            <person name="Foster-Nyarko E."/>
            <person name="Jarju S."/>
            <person name="Secka A."/>
            <person name="Antonio M."/>
            <person name="Oren A."/>
            <person name="Chaudhuri R.R."/>
            <person name="La Ragione R."/>
            <person name="Hildebrand F."/>
            <person name="Pallen M.J."/>
        </authorList>
    </citation>
    <scope>NUCLEOTIDE SEQUENCE</scope>
    <source>
        <strain evidence="2">7463</strain>
    </source>
</reference>
<feature type="domain" description="Aminoglycoside phosphotransferase" evidence="1">
    <location>
        <begin position="26"/>
        <end position="247"/>
    </location>
</feature>
<dbReference type="Gene3D" id="3.30.200.20">
    <property type="entry name" value="Phosphorylase Kinase, domain 1"/>
    <property type="match status" value="1"/>
</dbReference>
<dbReference type="SUPFAM" id="SSF56112">
    <property type="entry name" value="Protein kinase-like (PK-like)"/>
    <property type="match status" value="1"/>
</dbReference>
<evidence type="ECO:0000313" key="3">
    <source>
        <dbReference type="Proteomes" id="UP000824083"/>
    </source>
</evidence>
<evidence type="ECO:0000259" key="1">
    <source>
        <dbReference type="Pfam" id="PF01636"/>
    </source>
</evidence>
<dbReference type="Proteomes" id="UP000824083">
    <property type="component" value="Unassembled WGS sequence"/>
</dbReference>
<dbReference type="EMBL" id="DVMY01000105">
    <property type="protein sequence ID" value="HIU38005.1"/>
    <property type="molecule type" value="Genomic_DNA"/>
</dbReference>
<gene>
    <name evidence="2" type="ORF">IAC56_07025</name>
</gene>
<dbReference type="AlphaFoldDB" id="A0A9D1LFV3"/>
<sequence>MSDRQNERHDWLQSIAAPYGLDLESVVPASSDAGFRSYYRVTGAEGQTYIVMDAPPAHEDVRPFIRVTGLFQKANLTVPHIYEQNVEKGFLLLTDLGRETYLDVLNENNARELMTQAIDALVKWQSISEAGVLPEYDRAVLTRELNLFPEWYISRHRGKTLDERQNALLKVCFERILQNNLAQAKVFVHRDYMPRNLMVRATDGPGILDYQDALYGPVSYDIASLLRDAFISWGETFVIDMTIRYWEKAKKAGIPVPADFGVFWKDVEWMGLQRHLKVLGIFARINYRDGKPKYLADTPRFINYVRQTAHRYDELKALLFLIDQIEDSVPQYGYTF</sequence>
<dbReference type="InterPro" id="IPR002575">
    <property type="entry name" value="Aminoglycoside_PTrfase"/>
</dbReference>
<proteinExistence type="predicted"/>